<name>A0ABY9ASZ3_PARCI</name>
<reference evidence="1 2" key="1">
    <citation type="submission" date="2023-06" db="EMBL/GenBank/DDBJ databases">
        <authorList>
            <person name="Ham H."/>
            <person name="Park D.S."/>
        </authorList>
    </citation>
    <scope>NUCLEOTIDE SEQUENCE [LARGE SCALE GENOMIC DNA]</scope>
    <source>
        <strain evidence="1 2">KACC 17005</strain>
    </source>
</reference>
<dbReference type="Proteomes" id="UP001242732">
    <property type="component" value="Chromosome"/>
</dbReference>
<keyword evidence="2" id="KW-1185">Reference proteome</keyword>
<protein>
    <submittedName>
        <fullName evidence="1">Uncharacterized protein</fullName>
    </submittedName>
</protein>
<organism evidence="1 2">
    <name type="scientific">Paracidovorax citrulli</name>
    <name type="common">Acidovorax citrulli</name>
    <dbReference type="NCBI Taxonomy" id="80869"/>
    <lineage>
        <taxon>Bacteria</taxon>
        <taxon>Pseudomonadati</taxon>
        <taxon>Pseudomonadota</taxon>
        <taxon>Betaproteobacteria</taxon>
        <taxon>Burkholderiales</taxon>
        <taxon>Comamonadaceae</taxon>
        <taxon>Paracidovorax</taxon>
    </lineage>
</organism>
<dbReference type="EMBL" id="CP127363">
    <property type="protein sequence ID" value="WIY50046.1"/>
    <property type="molecule type" value="Genomic_DNA"/>
</dbReference>
<dbReference type="RefSeq" id="WP_011796785.1">
    <property type="nucleotide sequence ID" value="NZ_CP023687.1"/>
</dbReference>
<sequence>MHIRDVELTGKLMLPKHFCWTRFGTEAGEKIDSILARKEQERLATGGMFLWGIGNSVGPAIRDLIRLEERPIVLFSPMRSKPKAIDVTPSGLTVWSEAIDLDGRDWPIPEGVKVTSRQGSETGRIKRSHYALVCRTSSPLRTLDFANLRYEELVNLQSKNKLGASQVTAVVEQRARGTADCTTYPVAFMAELVFPYFVKLGGPLDSKVQAPKSCSRSAYPYQPSLLAA</sequence>
<dbReference type="GeneID" id="79791362"/>
<accession>A0ABY9ASZ3</accession>
<evidence type="ECO:0000313" key="1">
    <source>
        <dbReference type="EMBL" id="WIY50046.1"/>
    </source>
</evidence>
<evidence type="ECO:0000313" key="2">
    <source>
        <dbReference type="Proteomes" id="UP001242732"/>
    </source>
</evidence>
<proteinExistence type="predicted"/>
<gene>
    <name evidence="1" type="ORF">QRO08_05585</name>
</gene>